<protein>
    <submittedName>
        <fullName evidence="1">Uncharacterized protein</fullName>
    </submittedName>
</protein>
<gene>
    <name evidence="1" type="ORF">UFOVP597_42</name>
</gene>
<evidence type="ECO:0000313" key="1">
    <source>
        <dbReference type="EMBL" id="CAB4151950.1"/>
    </source>
</evidence>
<organism evidence="1">
    <name type="scientific">uncultured Caudovirales phage</name>
    <dbReference type="NCBI Taxonomy" id="2100421"/>
    <lineage>
        <taxon>Viruses</taxon>
        <taxon>Duplodnaviria</taxon>
        <taxon>Heunggongvirae</taxon>
        <taxon>Uroviricota</taxon>
        <taxon>Caudoviricetes</taxon>
        <taxon>Peduoviridae</taxon>
        <taxon>Maltschvirus</taxon>
        <taxon>Maltschvirus maltsch</taxon>
    </lineage>
</organism>
<name>A0A6J5N3R1_9CAUD</name>
<accession>A0A6J5N3R1</accession>
<proteinExistence type="predicted"/>
<sequence length="58" mass="6741">MKKGMEIEIYDKSGNLLQIGKIVSISLDGSQFIIKDKKGFTYSSLLYKECRIEEYIKF</sequence>
<reference evidence="1" key="1">
    <citation type="submission" date="2020-04" db="EMBL/GenBank/DDBJ databases">
        <authorList>
            <person name="Chiriac C."/>
            <person name="Salcher M."/>
            <person name="Ghai R."/>
            <person name="Kavagutti S V."/>
        </authorList>
    </citation>
    <scope>NUCLEOTIDE SEQUENCE</scope>
</reference>
<dbReference type="EMBL" id="LR796564">
    <property type="protein sequence ID" value="CAB4151950.1"/>
    <property type="molecule type" value="Genomic_DNA"/>
</dbReference>